<protein>
    <submittedName>
        <fullName evidence="1">Uncharacterized protein</fullName>
    </submittedName>
</protein>
<proteinExistence type="predicted"/>
<keyword evidence="2" id="KW-1185">Reference proteome</keyword>
<name>A0A7I8LKT8_SPIIN</name>
<evidence type="ECO:0000313" key="2">
    <source>
        <dbReference type="Proteomes" id="UP000663760"/>
    </source>
</evidence>
<evidence type="ECO:0000313" key="1">
    <source>
        <dbReference type="EMBL" id="CAA7410430.1"/>
    </source>
</evidence>
<reference evidence="1" key="1">
    <citation type="submission" date="2020-02" db="EMBL/GenBank/DDBJ databases">
        <authorList>
            <person name="Scholz U."/>
            <person name="Mascher M."/>
            <person name="Fiebig A."/>
        </authorList>
    </citation>
    <scope>NUCLEOTIDE SEQUENCE</scope>
</reference>
<gene>
    <name evidence="1" type="ORF">SI8410_17021108</name>
</gene>
<organism evidence="1 2">
    <name type="scientific">Spirodela intermedia</name>
    <name type="common">Intermediate duckweed</name>
    <dbReference type="NCBI Taxonomy" id="51605"/>
    <lineage>
        <taxon>Eukaryota</taxon>
        <taxon>Viridiplantae</taxon>
        <taxon>Streptophyta</taxon>
        <taxon>Embryophyta</taxon>
        <taxon>Tracheophyta</taxon>
        <taxon>Spermatophyta</taxon>
        <taxon>Magnoliopsida</taxon>
        <taxon>Liliopsida</taxon>
        <taxon>Araceae</taxon>
        <taxon>Lemnoideae</taxon>
        <taxon>Spirodela</taxon>
    </lineage>
</organism>
<dbReference type="EMBL" id="LR746280">
    <property type="protein sequence ID" value="CAA7410430.1"/>
    <property type="molecule type" value="Genomic_DNA"/>
</dbReference>
<dbReference type="Proteomes" id="UP000663760">
    <property type="component" value="Chromosome 17"/>
</dbReference>
<accession>A0A7I8LKT8</accession>
<sequence>MFFFMGSICLQESLFPTFPPIDLF</sequence>
<dbReference type="AlphaFoldDB" id="A0A7I8LKT8"/>